<dbReference type="EMBL" id="LT629732">
    <property type="protein sequence ID" value="SDS49854.1"/>
    <property type="molecule type" value="Genomic_DNA"/>
</dbReference>
<dbReference type="GO" id="GO:0016853">
    <property type="term" value="F:isomerase activity"/>
    <property type="evidence" value="ECO:0007669"/>
    <property type="project" value="UniProtKB-ARBA"/>
</dbReference>
<dbReference type="InterPro" id="IPR011234">
    <property type="entry name" value="Fumarylacetoacetase-like_C"/>
</dbReference>
<dbReference type="PANTHER" id="PTHR42796:SF4">
    <property type="entry name" value="FUMARYLACETOACETATE HYDROLASE DOMAIN-CONTAINING PROTEIN 2A"/>
    <property type="match status" value="1"/>
</dbReference>
<dbReference type="AlphaFoldDB" id="A0A1H1SPE8"/>
<keyword evidence="2" id="KW-0479">Metal-binding</keyword>
<evidence type="ECO:0000313" key="5">
    <source>
        <dbReference type="Proteomes" id="UP000198983"/>
    </source>
</evidence>
<dbReference type="GO" id="GO:0046872">
    <property type="term" value="F:metal ion binding"/>
    <property type="evidence" value="ECO:0007669"/>
    <property type="project" value="UniProtKB-KW"/>
</dbReference>
<dbReference type="RefSeq" id="WP_092654047.1">
    <property type="nucleotide sequence ID" value="NZ_LT629732.1"/>
</dbReference>
<accession>A0A1H1SPE8</accession>
<organism evidence="4 5">
    <name type="scientific">Actinopolymorpha singaporensis</name>
    <dbReference type="NCBI Taxonomy" id="117157"/>
    <lineage>
        <taxon>Bacteria</taxon>
        <taxon>Bacillati</taxon>
        <taxon>Actinomycetota</taxon>
        <taxon>Actinomycetes</taxon>
        <taxon>Propionibacteriales</taxon>
        <taxon>Actinopolymorphaceae</taxon>
        <taxon>Actinopolymorpha</taxon>
    </lineage>
</organism>
<keyword evidence="5" id="KW-1185">Reference proteome</keyword>
<gene>
    <name evidence="4" type="ORF">SAMN04489717_2885</name>
</gene>
<evidence type="ECO:0000313" key="4">
    <source>
        <dbReference type="EMBL" id="SDS49854.1"/>
    </source>
</evidence>
<name>A0A1H1SPE8_9ACTN</name>
<protein>
    <submittedName>
        <fullName evidence="4">2-keto-4-pentenoate hydratase/2-oxohepta-3-ene-1,7-dioic acid hydratase (Catechol pathway)</fullName>
    </submittedName>
</protein>
<proteinExistence type="inferred from homology"/>
<comment type="similarity">
    <text evidence="1">Belongs to the FAH family.</text>
</comment>
<evidence type="ECO:0000256" key="1">
    <source>
        <dbReference type="ARBA" id="ARBA00010211"/>
    </source>
</evidence>
<evidence type="ECO:0000259" key="3">
    <source>
        <dbReference type="Pfam" id="PF01557"/>
    </source>
</evidence>
<dbReference type="SUPFAM" id="SSF56529">
    <property type="entry name" value="FAH"/>
    <property type="match status" value="1"/>
</dbReference>
<dbReference type="InterPro" id="IPR051121">
    <property type="entry name" value="FAH"/>
</dbReference>
<dbReference type="FunFam" id="3.90.850.10:FF:000002">
    <property type="entry name" value="2-hydroxyhepta-2,4-diene-1,7-dioate isomerase"/>
    <property type="match status" value="1"/>
</dbReference>
<feature type="domain" description="Fumarylacetoacetase-like C-terminal" evidence="3">
    <location>
        <begin position="79"/>
        <end position="283"/>
    </location>
</feature>
<dbReference type="PANTHER" id="PTHR42796">
    <property type="entry name" value="FUMARYLACETOACETATE HYDROLASE DOMAIN-CONTAINING PROTEIN 2A-RELATED"/>
    <property type="match status" value="1"/>
</dbReference>
<dbReference type="GO" id="GO:0019752">
    <property type="term" value="P:carboxylic acid metabolic process"/>
    <property type="evidence" value="ECO:0007669"/>
    <property type="project" value="UniProtKB-ARBA"/>
</dbReference>
<reference evidence="4 5" key="1">
    <citation type="submission" date="2016-10" db="EMBL/GenBank/DDBJ databases">
        <authorList>
            <person name="de Groot N.N."/>
        </authorList>
    </citation>
    <scope>NUCLEOTIDE SEQUENCE [LARGE SCALE GENOMIC DNA]</scope>
    <source>
        <strain evidence="4 5">DSM 22024</strain>
    </source>
</reference>
<evidence type="ECO:0000256" key="2">
    <source>
        <dbReference type="ARBA" id="ARBA00022723"/>
    </source>
</evidence>
<dbReference type="Proteomes" id="UP000198983">
    <property type="component" value="Chromosome I"/>
</dbReference>
<dbReference type="OrthoDB" id="9805307at2"/>
<sequence>MQLLRLGAPGAERPAVRTDDGRLLDLSPVTNDIDGAFLAGGGIATAREAVASDRLSPIDDPGDGSGLRVGPPIARPGAVLCIGQNYAAHAAESGDPPPKTPILFFKHPNTVVGPYDDVVVPRGATRTDWEVELGVVIGKTARYLESPEVALEHVAGYVVSNDVSERAFQIEQSGGQWSKGKCAETFNPLGPWLVPANEVEPQKLRLASSVNGEVRQDSTTADMVFDVAYLVWHLSQYLVLDPGDLINTGTPQGVALSGRFPYLSSGDVMELEIDGLGRQRQRLVDA</sequence>
<dbReference type="STRING" id="117157.SAMN04489717_2885"/>
<dbReference type="Gene3D" id="3.90.850.10">
    <property type="entry name" value="Fumarylacetoacetase-like, C-terminal domain"/>
    <property type="match status" value="1"/>
</dbReference>
<dbReference type="InterPro" id="IPR036663">
    <property type="entry name" value="Fumarylacetoacetase_C_sf"/>
</dbReference>
<dbReference type="Pfam" id="PF01557">
    <property type="entry name" value="FAA_hydrolase"/>
    <property type="match status" value="1"/>
</dbReference>